<dbReference type="Pfam" id="PF14016">
    <property type="entry name" value="DUF4232"/>
    <property type="match status" value="1"/>
</dbReference>
<feature type="signal peptide" evidence="2">
    <location>
        <begin position="1"/>
        <end position="27"/>
    </location>
</feature>
<evidence type="ECO:0000256" key="2">
    <source>
        <dbReference type="SAM" id="SignalP"/>
    </source>
</evidence>
<dbReference type="Proteomes" id="UP001596241">
    <property type="component" value="Unassembled WGS sequence"/>
</dbReference>
<comment type="caution">
    <text evidence="4">The sequence shown here is derived from an EMBL/GenBank/DDBJ whole genome shotgun (WGS) entry which is preliminary data.</text>
</comment>
<accession>A0ABW1FEA5</accession>
<sequence>MRTAIRRPAVLAAAAVATLGLTLTACGGDGDGAKDKGDAAAAPAAAGAPAEKAGAAGSPARSGDAHAPVAPARAEKPAGAAETTGATKTTGGKAPACTFEDVKITAEKQDGTPTTHLTLTAVNTSGHACTLLRYPLIAFGDIHTAKDVPAVAKSKPGTPVVLNAGEPAYAAVRINNGGVHEDNHVVTSFDVNLFAPEGPAEGSKVVKAPRGGIAVDDAVAKTGYWTMELRNGADEF</sequence>
<feature type="compositionally biased region" description="Low complexity" evidence="1">
    <location>
        <begin position="50"/>
        <end position="60"/>
    </location>
</feature>
<evidence type="ECO:0000313" key="5">
    <source>
        <dbReference type="Proteomes" id="UP001596241"/>
    </source>
</evidence>
<evidence type="ECO:0000259" key="3">
    <source>
        <dbReference type="Pfam" id="PF14016"/>
    </source>
</evidence>
<keyword evidence="2" id="KW-0732">Signal</keyword>
<feature type="domain" description="DUF4232" evidence="3">
    <location>
        <begin position="97"/>
        <end position="226"/>
    </location>
</feature>
<dbReference type="EMBL" id="JBHSPW010000001">
    <property type="protein sequence ID" value="MFC5891249.1"/>
    <property type="molecule type" value="Genomic_DNA"/>
</dbReference>
<keyword evidence="5" id="KW-1185">Reference proteome</keyword>
<gene>
    <name evidence="4" type="ORF">ACFP3M_00195</name>
</gene>
<proteinExistence type="predicted"/>
<evidence type="ECO:0000313" key="4">
    <source>
        <dbReference type="EMBL" id="MFC5891249.1"/>
    </source>
</evidence>
<dbReference type="PROSITE" id="PS51257">
    <property type="entry name" value="PROKAR_LIPOPROTEIN"/>
    <property type="match status" value="1"/>
</dbReference>
<dbReference type="RefSeq" id="WP_345082385.1">
    <property type="nucleotide sequence ID" value="NZ_BAAAWG010000006.1"/>
</dbReference>
<reference evidence="5" key="1">
    <citation type="journal article" date="2019" name="Int. J. Syst. Evol. Microbiol.">
        <title>The Global Catalogue of Microorganisms (GCM) 10K type strain sequencing project: providing services to taxonomists for standard genome sequencing and annotation.</title>
        <authorList>
            <consortium name="The Broad Institute Genomics Platform"/>
            <consortium name="The Broad Institute Genome Sequencing Center for Infectious Disease"/>
            <person name="Wu L."/>
            <person name="Ma J."/>
        </authorList>
    </citation>
    <scope>NUCLEOTIDE SEQUENCE [LARGE SCALE GENOMIC DNA]</scope>
    <source>
        <strain evidence="5">CGMCC 1.15809</strain>
    </source>
</reference>
<protein>
    <submittedName>
        <fullName evidence="4">DUF4232 domain-containing protein</fullName>
    </submittedName>
</protein>
<dbReference type="InterPro" id="IPR025326">
    <property type="entry name" value="DUF4232"/>
</dbReference>
<feature type="region of interest" description="Disordered" evidence="1">
    <location>
        <begin position="50"/>
        <end position="92"/>
    </location>
</feature>
<evidence type="ECO:0000256" key="1">
    <source>
        <dbReference type="SAM" id="MobiDB-lite"/>
    </source>
</evidence>
<feature type="chain" id="PRO_5046911191" evidence="2">
    <location>
        <begin position="28"/>
        <end position="236"/>
    </location>
</feature>
<organism evidence="4 5">
    <name type="scientific">Streptomyces ramulosus</name>
    <dbReference type="NCBI Taxonomy" id="47762"/>
    <lineage>
        <taxon>Bacteria</taxon>
        <taxon>Bacillati</taxon>
        <taxon>Actinomycetota</taxon>
        <taxon>Actinomycetes</taxon>
        <taxon>Kitasatosporales</taxon>
        <taxon>Streptomycetaceae</taxon>
        <taxon>Streptomyces</taxon>
    </lineage>
</organism>
<name>A0ABW1FEA5_9ACTN</name>
<feature type="compositionally biased region" description="Low complexity" evidence="1">
    <location>
        <begin position="77"/>
        <end position="92"/>
    </location>
</feature>